<keyword evidence="17" id="KW-1185">Reference proteome</keyword>
<evidence type="ECO:0000256" key="8">
    <source>
        <dbReference type="ARBA" id="ARBA00022833"/>
    </source>
</evidence>
<dbReference type="SMART" id="SM00249">
    <property type="entry name" value="PHD"/>
    <property type="match status" value="1"/>
</dbReference>
<evidence type="ECO:0000259" key="15">
    <source>
        <dbReference type="PROSITE" id="PS51015"/>
    </source>
</evidence>
<dbReference type="OMA" id="WHIECAG"/>
<dbReference type="SUPFAM" id="SSF57903">
    <property type="entry name" value="FYVE/PHD zinc finger"/>
    <property type="match status" value="1"/>
</dbReference>
<dbReference type="GO" id="GO:0061630">
    <property type="term" value="F:ubiquitin protein ligase activity"/>
    <property type="evidence" value="ECO:0007669"/>
    <property type="project" value="UniProtKB-EC"/>
</dbReference>
<dbReference type="SUPFAM" id="SSF88697">
    <property type="entry name" value="PUA domain-like"/>
    <property type="match status" value="1"/>
</dbReference>
<dbReference type="VEuPathDB" id="FungiDB:HMPREF1544_09397"/>
<evidence type="ECO:0000256" key="7">
    <source>
        <dbReference type="ARBA" id="ARBA00022786"/>
    </source>
</evidence>
<evidence type="ECO:0000313" key="16">
    <source>
        <dbReference type="EMBL" id="EPB83823.1"/>
    </source>
</evidence>
<evidence type="ECO:0000256" key="4">
    <source>
        <dbReference type="ARBA" id="ARBA00022679"/>
    </source>
</evidence>
<evidence type="ECO:0000256" key="3">
    <source>
        <dbReference type="ARBA" id="ARBA00012483"/>
    </source>
</evidence>
<evidence type="ECO:0000256" key="10">
    <source>
        <dbReference type="ARBA" id="ARBA00023242"/>
    </source>
</evidence>
<dbReference type="EC" id="2.3.2.27" evidence="3"/>
<evidence type="ECO:0000259" key="14">
    <source>
        <dbReference type="PROSITE" id="PS50089"/>
    </source>
</evidence>
<dbReference type="InterPro" id="IPR001841">
    <property type="entry name" value="Znf_RING"/>
</dbReference>
<dbReference type="PROSITE" id="PS01359">
    <property type="entry name" value="ZF_PHD_1"/>
    <property type="match status" value="1"/>
</dbReference>
<dbReference type="PANTHER" id="PTHR14140">
    <property type="entry name" value="E3 UBIQUITIN-PROTEIN LIGASE UHRF-RELATED"/>
    <property type="match status" value="1"/>
</dbReference>
<dbReference type="InterPro" id="IPR019786">
    <property type="entry name" value="Zinc_finger_PHD-type_CS"/>
</dbReference>
<keyword evidence="6 11" id="KW-0863">Zinc-finger</keyword>
<dbReference type="Pfam" id="PF02182">
    <property type="entry name" value="SAD_SRA"/>
    <property type="match status" value="1"/>
</dbReference>
<dbReference type="STRING" id="1220926.S2JMP7"/>
<evidence type="ECO:0000256" key="11">
    <source>
        <dbReference type="PROSITE-ProRule" id="PRU00175"/>
    </source>
</evidence>
<dbReference type="InterPro" id="IPR036987">
    <property type="entry name" value="SRA-YDG_sf"/>
</dbReference>
<dbReference type="InterPro" id="IPR001965">
    <property type="entry name" value="Znf_PHD"/>
</dbReference>
<gene>
    <name evidence="16" type="ORF">HMPREF1544_09397</name>
</gene>
<organism evidence="16 17">
    <name type="scientific">Mucor circinelloides f. circinelloides (strain 1006PhL)</name>
    <name type="common">Mucormycosis agent</name>
    <name type="synonym">Calyptromyces circinelloides</name>
    <dbReference type="NCBI Taxonomy" id="1220926"/>
    <lineage>
        <taxon>Eukaryota</taxon>
        <taxon>Fungi</taxon>
        <taxon>Fungi incertae sedis</taxon>
        <taxon>Mucoromycota</taxon>
        <taxon>Mucoromycotina</taxon>
        <taxon>Mucoromycetes</taxon>
        <taxon>Mucorales</taxon>
        <taxon>Mucorineae</taxon>
        <taxon>Mucoraceae</taxon>
        <taxon>Mucor</taxon>
    </lineage>
</organism>
<dbReference type="Gene3D" id="3.30.40.10">
    <property type="entry name" value="Zinc/RING finger domain, C3HC4 (zinc finger)"/>
    <property type="match status" value="1"/>
</dbReference>
<dbReference type="InterPro" id="IPR011011">
    <property type="entry name" value="Znf_FYVE_PHD"/>
</dbReference>
<dbReference type="GO" id="GO:0016567">
    <property type="term" value="P:protein ubiquitination"/>
    <property type="evidence" value="ECO:0007669"/>
    <property type="project" value="UniProtKB-UniPathway"/>
</dbReference>
<dbReference type="GO" id="GO:0003677">
    <property type="term" value="F:DNA binding"/>
    <property type="evidence" value="ECO:0007669"/>
    <property type="project" value="UniProtKB-KW"/>
</dbReference>
<dbReference type="UniPathway" id="UPA00143"/>
<dbReference type="InterPro" id="IPR045134">
    <property type="entry name" value="UHRF1/2-like"/>
</dbReference>
<name>S2JMP7_MUCC1</name>
<dbReference type="EMBL" id="KE124057">
    <property type="protein sequence ID" value="EPB83823.1"/>
    <property type="molecule type" value="Genomic_DNA"/>
</dbReference>
<evidence type="ECO:0000256" key="1">
    <source>
        <dbReference type="ARBA" id="ARBA00000900"/>
    </source>
</evidence>
<evidence type="ECO:0000259" key="13">
    <source>
        <dbReference type="PROSITE" id="PS50016"/>
    </source>
</evidence>
<dbReference type="AlphaFoldDB" id="S2JMP7"/>
<feature type="domain" description="RING-type" evidence="14">
    <location>
        <begin position="411"/>
        <end position="444"/>
    </location>
</feature>
<keyword evidence="7" id="KW-0833">Ubl conjugation pathway</keyword>
<dbReference type="GO" id="GO:0008270">
    <property type="term" value="F:zinc ion binding"/>
    <property type="evidence" value="ECO:0007669"/>
    <property type="project" value="UniProtKB-KW"/>
</dbReference>
<proteinExistence type="predicted"/>
<dbReference type="InParanoid" id="S2JMP7"/>
<dbReference type="PROSITE" id="PS50016">
    <property type="entry name" value="ZF_PHD_2"/>
    <property type="match status" value="1"/>
</dbReference>
<evidence type="ECO:0000256" key="2">
    <source>
        <dbReference type="ARBA" id="ARBA00004906"/>
    </source>
</evidence>
<dbReference type="GO" id="GO:0005634">
    <property type="term" value="C:nucleus"/>
    <property type="evidence" value="ECO:0007669"/>
    <property type="project" value="UniProtKB-SubCell"/>
</dbReference>
<comment type="pathway">
    <text evidence="2">Protein modification; protein ubiquitination.</text>
</comment>
<dbReference type="eggNOG" id="ENOG502QRDQ">
    <property type="taxonomic scope" value="Eukaryota"/>
</dbReference>
<sequence>MAMLQIPKDAAFSLIALGKIMLDKCQDGSLARLNSTYRVRDKTAVFVHLMNTITMPFDDFVCPTCSNDTRTKTCPDCGCVKCLLKTGDPLICDQCNSYWHIECAGLATTPKSQYWYCPDCYNGDHEKIVGKGEQLQTSSNKVISIKEQECAVVHQYHVGKVPGVRVGQTWATRSLMGEWGMHRTPIVRVAGNGRVGAVSVALTYGIVEDADDGDEFIFTGVGGFPKHKSIFSNAELESQELTRYNLYLAFTCYAPVNAERGARALDWKKSQPIRVCRSSALKPLHPDYAPSEGFRYDGVYKIVSYWPHKDPTTGNIIWKYLFRRDDEEMPPWSSEGRRMISRRGLRMVNTSDEETEKLRRFAPAYRAQLAIAKDTQNRRVWNQIKDLKFWSEFEYLQYVFDEAFACSSHACSKPIKNPITTPCGHICCMRCLTKSKSNQCFTCRSNIPQESIQINERLVRVLQRLNPAYNKDEDAYELPSAVAEKQLQQHVTRKVRVIIEPRKKRKQSETPHPKKTFVVIETYKK</sequence>
<dbReference type="PANTHER" id="PTHR14140:SF45">
    <property type="entry name" value="RING-TYPE E3 UBIQUITIN TRANSFERASE"/>
    <property type="match status" value="1"/>
</dbReference>
<keyword evidence="8" id="KW-0862">Zinc</keyword>
<dbReference type="InterPro" id="IPR019787">
    <property type="entry name" value="Znf_PHD-finger"/>
</dbReference>
<dbReference type="InterPro" id="IPR013083">
    <property type="entry name" value="Znf_RING/FYVE/PHD"/>
</dbReference>
<keyword evidence="5" id="KW-0479">Metal-binding</keyword>
<keyword evidence="10 12" id="KW-0539">Nucleus</keyword>
<reference evidence="17" key="1">
    <citation type="submission" date="2013-05" db="EMBL/GenBank/DDBJ databases">
        <title>The Genome sequence of Mucor circinelloides f. circinelloides 1006PhL.</title>
        <authorList>
            <consortium name="The Broad Institute Genomics Platform"/>
            <person name="Cuomo C."/>
            <person name="Earl A."/>
            <person name="Findley K."/>
            <person name="Lee S.C."/>
            <person name="Walker B."/>
            <person name="Young S."/>
            <person name="Zeng Q."/>
            <person name="Gargeya S."/>
            <person name="Fitzgerald M."/>
            <person name="Haas B."/>
            <person name="Abouelleil A."/>
            <person name="Allen A.W."/>
            <person name="Alvarado L."/>
            <person name="Arachchi H.M."/>
            <person name="Berlin A.M."/>
            <person name="Chapman S.B."/>
            <person name="Gainer-Dewar J."/>
            <person name="Goldberg J."/>
            <person name="Griggs A."/>
            <person name="Gujja S."/>
            <person name="Hansen M."/>
            <person name="Howarth C."/>
            <person name="Imamovic A."/>
            <person name="Ireland A."/>
            <person name="Larimer J."/>
            <person name="McCowan C."/>
            <person name="Murphy C."/>
            <person name="Pearson M."/>
            <person name="Poon T.W."/>
            <person name="Priest M."/>
            <person name="Roberts A."/>
            <person name="Saif S."/>
            <person name="Shea T."/>
            <person name="Sisk P."/>
            <person name="Sykes S."/>
            <person name="Wortman J."/>
            <person name="Nusbaum C."/>
            <person name="Birren B."/>
        </authorList>
    </citation>
    <scope>NUCLEOTIDE SEQUENCE [LARGE SCALE GENOMIC DNA]</scope>
    <source>
        <strain evidence="17">1006PhL</strain>
    </source>
</reference>
<evidence type="ECO:0000313" key="17">
    <source>
        <dbReference type="Proteomes" id="UP000014254"/>
    </source>
</evidence>
<evidence type="ECO:0000256" key="6">
    <source>
        <dbReference type="ARBA" id="ARBA00022771"/>
    </source>
</evidence>
<keyword evidence="9" id="KW-0238">DNA-binding</keyword>
<comment type="catalytic activity">
    <reaction evidence="1">
        <text>S-ubiquitinyl-[E2 ubiquitin-conjugating enzyme]-L-cysteine + [acceptor protein]-L-lysine = [E2 ubiquitin-conjugating enzyme]-L-cysteine + N(6)-ubiquitinyl-[acceptor protein]-L-lysine.</text>
        <dbReference type="EC" id="2.3.2.27"/>
    </reaction>
</comment>
<feature type="domain" description="YDG" evidence="15">
    <location>
        <begin position="159"/>
        <end position="324"/>
    </location>
</feature>
<dbReference type="PROSITE" id="PS51015">
    <property type="entry name" value="YDG"/>
    <property type="match status" value="1"/>
</dbReference>
<evidence type="ECO:0000256" key="5">
    <source>
        <dbReference type="ARBA" id="ARBA00022723"/>
    </source>
</evidence>
<dbReference type="OrthoDB" id="2270193at2759"/>
<comment type="subcellular location">
    <subcellularLocation>
        <location evidence="12">Nucleus</location>
    </subcellularLocation>
</comment>
<evidence type="ECO:0000256" key="12">
    <source>
        <dbReference type="PROSITE-ProRule" id="PRU00358"/>
    </source>
</evidence>
<keyword evidence="4" id="KW-0808">Transferase</keyword>
<dbReference type="Gene3D" id="2.30.30.1150">
    <property type="match status" value="1"/>
</dbReference>
<protein>
    <recommendedName>
        <fullName evidence="3">RING-type E3 ubiquitin transferase</fullName>
        <ecNumber evidence="3">2.3.2.27</ecNumber>
    </recommendedName>
</protein>
<feature type="domain" description="PHD-type" evidence="13">
    <location>
        <begin position="59"/>
        <end position="123"/>
    </location>
</feature>
<dbReference type="GO" id="GO:0044027">
    <property type="term" value="P:negative regulation of gene expression via chromosomal CpG island methylation"/>
    <property type="evidence" value="ECO:0007669"/>
    <property type="project" value="TreeGrafter"/>
</dbReference>
<dbReference type="SUPFAM" id="SSF57850">
    <property type="entry name" value="RING/U-box"/>
    <property type="match status" value="1"/>
</dbReference>
<dbReference type="SMART" id="SM00466">
    <property type="entry name" value="SRA"/>
    <property type="match status" value="1"/>
</dbReference>
<dbReference type="InterPro" id="IPR015947">
    <property type="entry name" value="PUA-like_sf"/>
</dbReference>
<evidence type="ECO:0000256" key="9">
    <source>
        <dbReference type="ARBA" id="ARBA00023125"/>
    </source>
</evidence>
<accession>S2JMP7</accession>
<dbReference type="Gene3D" id="2.30.280.10">
    <property type="entry name" value="SRA-YDG"/>
    <property type="match status" value="1"/>
</dbReference>
<dbReference type="Proteomes" id="UP000014254">
    <property type="component" value="Unassembled WGS sequence"/>
</dbReference>
<dbReference type="InterPro" id="IPR003105">
    <property type="entry name" value="SRA_YDG"/>
</dbReference>
<dbReference type="PROSITE" id="PS50089">
    <property type="entry name" value="ZF_RING_2"/>
    <property type="match status" value="1"/>
</dbReference>